<dbReference type="EMBL" id="CM037155">
    <property type="protein sequence ID" value="KAH7846644.1"/>
    <property type="molecule type" value="Genomic_DNA"/>
</dbReference>
<gene>
    <name evidence="1" type="ORF">Vadar_016385</name>
</gene>
<evidence type="ECO:0000313" key="1">
    <source>
        <dbReference type="EMBL" id="KAH7846644.1"/>
    </source>
</evidence>
<sequence length="299" mass="34598">MLSTISSTLVYIDREFSMTWNSVGCLDLSMNCGKIISMYQSSFHKVDKQMQEKKSQHDPPDDKKMSIYGCIEPYQYPTCFRFSILSPVFVFCTSSVLHSISQAWSEGSYLEMVEGSASETRAGQCLQITHRKSKKLNQTSTIVRTESRTVFLSTRVCEMENDNVQEMDFEGLSSMWPEDINEAGKQEAELKRLEILEEYRFEEKSYARDKSPIPILDEVCDTLPDFPRKIKGMVVENKGLEIEAENDSAIYWKQRARHLEELLEASIEREQILIEKLQERIKNSERHPSGRIVPDFKKS</sequence>
<proteinExistence type="predicted"/>
<protein>
    <submittedName>
        <fullName evidence="1">Uncharacterized protein</fullName>
    </submittedName>
</protein>
<name>A0ACB7Y0C6_9ERIC</name>
<evidence type="ECO:0000313" key="2">
    <source>
        <dbReference type="Proteomes" id="UP000828048"/>
    </source>
</evidence>
<accession>A0ACB7Y0C6</accession>
<organism evidence="1 2">
    <name type="scientific">Vaccinium darrowii</name>
    <dbReference type="NCBI Taxonomy" id="229202"/>
    <lineage>
        <taxon>Eukaryota</taxon>
        <taxon>Viridiplantae</taxon>
        <taxon>Streptophyta</taxon>
        <taxon>Embryophyta</taxon>
        <taxon>Tracheophyta</taxon>
        <taxon>Spermatophyta</taxon>
        <taxon>Magnoliopsida</taxon>
        <taxon>eudicotyledons</taxon>
        <taxon>Gunneridae</taxon>
        <taxon>Pentapetalae</taxon>
        <taxon>asterids</taxon>
        <taxon>Ericales</taxon>
        <taxon>Ericaceae</taxon>
        <taxon>Vaccinioideae</taxon>
        <taxon>Vaccinieae</taxon>
        <taxon>Vaccinium</taxon>
    </lineage>
</organism>
<reference evidence="1 2" key="1">
    <citation type="journal article" date="2021" name="Hortic Res">
        <title>High-quality reference genome and annotation aids understanding of berry development for evergreen blueberry (Vaccinium darrowii).</title>
        <authorList>
            <person name="Yu J."/>
            <person name="Hulse-Kemp A.M."/>
            <person name="Babiker E."/>
            <person name="Staton M."/>
        </authorList>
    </citation>
    <scope>NUCLEOTIDE SEQUENCE [LARGE SCALE GENOMIC DNA]</scope>
    <source>
        <strain evidence="2">cv. NJ 8807/NJ 8810</strain>
        <tissue evidence="1">Young leaf</tissue>
    </source>
</reference>
<keyword evidence="2" id="KW-1185">Reference proteome</keyword>
<dbReference type="Proteomes" id="UP000828048">
    <property type="component" value="Chromosome 5"/>
</dbReference>
<comment type="caution">
    <text evidence="1">The sequence shown here is derived from an EMBL/GenBank/DDBJ whole genome shotgun (WGS) entry which is preliminary data.</text>
</comment>